<dbReference type="AlphaFoldDB" id="A0AAX2RUE9"/>
<feature type="transmembrane region" description="Helical" evidence="1">
    <location>
        <begin position="66"/>
        <end position="86"/>
    </location>
</feature>
<organism evidence="2 3">
    <name type="scientific">Burkholderia cepacia</name>
    <name type="common">Pseudomonas cepacia</name>
    <dbReference type="NCBI Taxonomy" id="292"/>
    <lineage>
        <taxon>Bacteria</taxon>
        <taxon>Pseudomonadati</taxon>
        <taxon>Pseudomonadota</taxon>
        <taxon>Betaproteobacteria</taxon>
        <taxon>Burkholderiales</taxon>
        <taxon>Burkholderiaceae</taxon>
        <taxon>Burkholderia</taxon>
        <taxon>Burkholderia cepacia complex</taxon>
    </lineage>
</organism>
<dbReference type="Proteomes" id="UP000298234">
    <property type="component" value="Unassembled WGS sequence"/>
</dbReference>
<sequence length="89" mass="9465">MHTLWTIVAGVLLLAVFLLFGQLWGTHAASLAFAAKAFVPVWLGLSLFNLWVGVHRAGYGVSEELPILAIVFGVPAVVAFAAALLFQST</sequence>
<gene>
    <name evidence="2" type="ORF">E3D37_12075</name>
</gene>
<evidence type="ECO:0000313" key="3">
    <source>
        <dbReference type="Proteomes" id="UP000298234"/>
    </source>
</evidence>
<proteinExistence type="predicted"/>
<feature type="transmembrane region" description="Helical" evidence="1">
    <location>
        <begin position="38"/>
        <end position="54"/>
    </location>
</feature>
<evidence type="ECO:0000313" key="2">
    <source>
        <dbReference type="EMBL" id="TEU49804.1"/>
    </source>
</evidence>
<protein>
    <recommendedName>
        <fullName evidence="4">Transmembrane protein</fullName>
    </recommendedName>
</protein>
<evidence type="ECO:0008006" key="4">
    <source>
        <dbReference type="Google" id="ProtNLM"/>
    </source>
</evidence>
<keyword evidence="1" id="KW-0812">Transmembrane</keyword>
<keyword evidence="1" id="KW-1133">Transmembrane helix</keyword>
<evidence type="ECO:0000256" key="1">
    <source>
        <dbReference type="SAM" id="Phobius"/>
    </source>
</evidence>
<comment type="caution">
    <text evidence="2">The sequence shown here is derived from an EMBL/GenBank/DDBJ whole genome shotgun (WGS) entry which is preliminary data.</text>
</comment>
<keyword evidence="1" id="KW-0472">Membrane</keyword>
<dbReference type="RefSeq" id="WP_134255476.1">
    <property type="nucleotide sequence ID" value="NZ_SNSF01000007.1"/>
</dbReference>
<accession>A0AAX2RUE9</accession>
<name>A0AAX2RUE9_BURCE</name>
<reference evidence="2 3" key="1">
    <citation type="submission" date="2019-03" db="EMBL/GenBank/DDBJ databases">
        <title>Burkholderia cepacia outbreak.</title>
        <authorList>
            <person name="Farzana R."/>
            <person name="Walsh T.R."/>
        </authorList>
    </citation>
    <scope>NUCLEOTIDE SEQUENCE [LARGE SCALE GENOMIC DNA]</scope>
    <source>
        <strain evidence="3">d13</strain>
    </source>
</reference>
<dbReference type="EMBL" id="SNSQ01000011">
    <property type="protein sequence ID" value="TEU49804.1"/>
    <property type="molecule type" value="Genomic_DNA"/>
</dbReference>